<dbReference type="Pfam" id="PF00069">
    <property type="entry name" value="Pkinase"/>
    <property type="match status" value="2"/>
</dbReference>
<keyword evidence="6" id="KW-0732">Signal</keyword>
<feature type="compositionally biased region" description="Polar residues" evidence="4">
    <location>
        <begin position="644"/>
        <end position="653"/>
    </location>
</feature>
<keyword evidence="5" id="KW-0472">Membrane</keyword>
<evidence type="ECO:0000313" key="9">
    <source>
        <dbReference type="Proteomes" id="UP000626109"/>
    </source>
</evidence>
<sequence length="2093" mass="230246">MWIHRSLFLSLAAKLCFSQTSFEDVFPPGGVKELEKILARNFPFIDKDGSGCVSVLEAQEVIFGKWLLGWNITDISQMCHPTGDKSCGEYHNSAFKTDNYTRSASSPWNVLMAASMRASGERMITYCLFMNAGLHFNKPDWDECLQQKDIMTFFEEALRQSAESSIISFFPPIIPYSSFCLEKTELKLGYYGIDYDAKTKQQCQLLLEVPDGVCIYPSVFVNVYMARFLNFLLDKLDATANATAEGAVKPDISEGARDEHVLSRAVLSTAGSLLCCVSLCFGVWLWRRAKAARNRQEDIRNTMGGRVSVVDPSILAVADLSVGSCSEGAFQSSDLVHIMTIGIVEHWFIKRSDITPDPNSILGSGAFGIVVKGVLHCATEVAIKIPKTRFQSPEESQLANEMRLFRHIRHSNVVLFHGATLMTLNGGSPSLSLVLEWVNGGNFGDYMQQFRSNGVFEADGRAFAYKILLDVARGMTYLHKLTPIILHLDLKPANILVEKSVPPIGKITDFGLSRFALNSLPQHKVGTEKYMAPEVAQRKPYGPAADVFSFGRVIIWTITGKLGNGDLQILVKEDAVFFQTLDEEPHMRPNFVQVYVPSETAYRSLLTSPVHEAANGGMRDAYYTADGWSDRSSTRSAWAASGWQNYPSSSRGSGTEHGVHSGGARENAKVPRSSPTLRGTQLGPSTIDISMFEEIGCELPPLVKAYFFLQKAKLDHDTRRSVFVGAGNYYEHERLRASVCSLVLKNSSPGPREPEPGPRGRFRRFQKAKGVHLTKDDAAGGDAAGGDAGSPGEGTTPSGLAKLEAEAQVLATQAKAKRAEVDKARGWSKGNNPDRLRELKSKLPCTRCKSAGKLVYGHCKDDEECPERRKESHGAHVTMLTNVSSAPARTGSILTEAALVMALGAREKPCRESTGKAVADCACARAVAGSQWLATFIDLRKAMQTGLEIRTAPEHEPYRFGLGDLGDESMRTLGAAIDLDEELIFFKRLKNMFDLKEISAGHVCFDLVGTTSSTEVAKDFEEYQRQGRPMSGDGRVSVAQEPDWSNDEVCSAEVVCYTTCVSAVGAAAQLVHVAGLEANDDSEEERDSDQSSVTSLSMSTHFSRGTTVRQVMFLGEIDGQMQLLGCLPCGHSGSRRRRVRLRLPTRPSCSMETSKAATARTTGVKPKSLYEMRKDELITALVDESEGGVSPQEAATMRVPRLRLLLKALRPSKRRGSLPTGFKQWKKDLLVELAMSCVPNLQEDEAASVGREEIILRLEQWDAGEYEENCEETPSTSGPKCRDCALAMIRKQNHATQDFFWGCVRFPLCRVTLPLVINHMPTEVVQEAWRRQREAKAKLQAKAKAACAKATDSASSSASGSWRRVRVPSLDGDESNTRDKILGGHLKRKAMKSGDKMYGSDLGSVDCRAEEYSFLELCEQVFQIQAAHRDDSMCRSLVFVIFDRYSIYHVATIALIGLSDRLVRLHRFIGLSTLIGLSVFIGLSGLIGLSTYPLVSIPVSVLEAQEVIFGKWLLGWNITDISHFCSPTGDNGGHKSCDEYYNSLMKTDSYTRSVSSPWNVLLAASMRASGERMITDCLFAGLHFNKPDWDECLQQEDIMKFIEEALEKIGESSIFYFHYLLIDPGGPGCLTIAEQKLGYFQIDPDSKTKQQCPLLFEVPGGSCIKDQDFAYAYGSRCLNFLLDKLDATANATAEGAVKLDISEGARDEHVLSRAVLSTAGSLLCCVSLCFGVWLWRRAKAARNRQEDTPNTMGGAATDLWGPEGRVSVSVVDPSILAVADLSVGSCSEGAFQFSDLVHIMTIGIVEHWFIKGSDITPDPNSILGSGAFGIVVKGVLHCATEVAIKIPKMRFQTPGESQLANEMMFFRHIRHSNVVLFHGATLVTLNDGSPILSLVLEWVNGGNFGEYMQQFRSNGVFEADGRAFAHKILLDVARGMTYLHKLTPIILHLDLKPANILVEKSVPPIGKITDFGLSRFALNSLPQHKVGTEKYMAPEIALRKPYGPAADVFSFGRVIIWTITGKLGNGDLQILVKEEACFFQTLDEVASSCLEEEPHMRPNFVQVYEMLTATTLTTTPPTTTTATTTISQLPRNL</sequence>
<dbReference type="Gene3D" id="1.10.510.10">
    <property type="entry name" value="Transferase(Phosphotransferase) domain 1"/>
    <property type="match status" value="2"/>
</dbReference>
<evidence type="ECO:0000256" key="4">
    <source>
        <dbReference type="SAM" id="MobiDB-lite"/>
    </source>
</evidence>
<dbReference type="InterPro" id="IPR000719">
    <property type="entry name" value="Prot_kinase_dom"/>
</dbReference>
<dbReference type="GO" id="GO:0004674">
    <property type="term" value="F:protein serine/threonine kinase activity"/>
    <property type="evidence" value="ECO:0007669"/>
    <property type="project" value="TreeGrafter"/>
</dbReference>
<dbReference type="PROSITE" id="PS00108">
    <property type="entry name" value="PROTEIN_KINASE_ST"/>
    <property type="match status" value="2"/>
</dbReference>
<feature type="domain" description="Protein kinase" evidence="7">
    <location>
        <begin position="356"/>
        <end position="623"/>
    </location>
</feature>
<feature type="signal peptide" evidence="6">
    <location>
        <begin position="1"/>
        <end position="18"/>
    </location>
</feature>
<evidence type="ECO:0000259" key="7">
    <source>
        <dbReference type="PROSITE" id="PS50011"/>
    </source>
</evidence>
<dbReference type="PROSITE" id="PS00107">
    <property type="entry name" value="PROTEIN_KINASE_ATP"/>
    <property type="match status" value="2"/>
</dbReference>
<keyword evidence="5" id="KW-0812">Transmembrane</keyword>
<dbReference type="EMBL" id="CAJNNW010004173">
    <property type="protein sequence ID" value="CAE8646168.1"/>
    <property type="molecule type" value="Genomic_DNA"/>
</dbReference>
<accession>A0A813I7P9</accession>
<dbReference type="InterPro" id="IPR051681">
    <property type="entry name" value="Ser/Thr_Kinases-Pseudokinases"/>
</dbReference>
<dbReference type="SMART" id="SM00220">
    <property type="entry name" value="S_TKc"/>
    <property type="match status" value="2"/>
</dbReference>
<feature type="binding site" evidence="3">
    <location>
        <position position="1845"/>
    </location>
    <ligand>
        <name>ATP</name>
        <dbReference type="ChEBI" id="CHEBI:30616"/>
    </ligand>
</feature>
<comment type="caution">
    <text evidence="8">The sequence shown here is derived from an EMBL/GenBank/DDBJ whole genome shotgun (WGS) entry which is preliminary data.</text>
</comment>
<feature type="compositionally biased region" description="Acidic residues" evidence="4">
    <location>
        <begin position="1078"/>
        <end position="1087"/>
    </location>
</feature>
<keyword evidence="2 3" id="KW-0067">ATP-binding</keyword>
<feature type="region of interest" description="Disordered" evidence="4">
    <location>
        <begin position="1078"/>
        <end position="1100"/>
    </location>
</feature>
<evidence type="ECO:0000256" key="5">
    <source>
        <dbReference type="SAM" id="Phobius"/>
    </source>
</evidence>
<evidence type="ECO:0000256" key="2">
    <source>
        <dbReference type="ARBA" id="ARBA00022840"/>
    </source>
</evidence>
<dbReference type="InterPro" id="IPR011009">
    <property type="entry name" value="Kinase-like_dom_sf"/>
</dbReference>
<dbReference type="PANTHER" id="PTHR44329">
    <property type="entry name" value="SERINE/THREONINE-PROTEIN KINASE TNNI3K-RELATED"/>
    <property type="match status" value="1"/>
</dbReference>
<gene>
    <name evidence="8" type="ORF">PGLA2088_LOCUS4563</name>
</gene>
<organism evidence="8 9">
    <name type="scientific">Polarella glacialis</name>
    <name type="common">Dinoflagellate</name>
    <dbReference type="NCBI Taxonomy" id="89957"/>
    <lineage>
        <taxon>Eukaryota</taxon>
        <taxon>Sar</taxon>
        <taxon>Alveolata</taxon>
        <taxon>Dinophyceae</taxon>
        <taxon>Suessiales</taxon>
        <taxon>Suessiaceae</taxon>
        <taxon>Polarella</taxon>
    </lineage>
</organism>
<feature type="compositionally biased region" description="Polar residues" evidence="4">
    <location>
        <begin position="673"/>
        <end position="683"/>
    </location>
</feature>
<evidence type="ECO:0000313" key="8">
    <source>
        <dbReference type="EMBL" id="CAE8646168.1"/>
    </source>
</evidence>
<dbReference type="SUPFAM" id="SSF56112">
    <property type="entry name" value="Protein kinase-like (PK-like)"/>
    <property type="match status" value="2"/>
</dbReference>
<feature type="transmembrane region" description="Helical" evidence="5">
    <location>
        <begin position="1468"/>
        <end position="1489"/>
    </location>
</feature>
<keyword evidence="5" id="KW-1133">Transmembrane helix</keyword>
<name>A0A813I7P9_POLGL</name>
<dbReference type="InterPro" id="IPR008271">
    <property type="entry name" value="Ser/Thr_kinase_AS"/>
</dbReference>
<feature type="region of interest" description="Disordered" evidence="4">
    <location>
        <begin position="644"/>
        <end position="683"/>
    </location>
</feature>
<feature type="chain" id="PRO_5032594146" description="Protein kinase domain-containing protein" evidence="6">
    <location>
        <begin position="19"/>
        <end position="2093"/>
    </location>
</feature>
<protein>
    <recommendedName>
        <fullName evidence="7">Protein kinase domain-containing protein</fullName>
    </recommendedName>
</protein>
<reference evidence="8" key="1">
    <citation type="submission" date="2021-02" db="EMBL/GenBank/DDBJ databases">
        <authorList>
            <person name="Dougan E. K."/>
            <person name="Rhodes N."/>
            <person name="Thang M."/>
            <person name="Chan C."/>
        </authorList>
    </citation>
    <scope>NUCLEOTIDE SEQUENCE</scope>
</reference>
<dbReference type="Proteomes" id="UP000626109">
    <property type="component" value="Unassembled WGS sequence"/>
</dbReference>
<feature type="compositionally biased region" description="Gly residues" evidence="4">
    <location>
        <begin position="782"/>
        <end position="792"/>
    </location>
</feature>
<evidence type="ECO:0000256" key="3">
    <source>
        <dbReference type="PROSITE-ProRule" id="PRU10141"/>
    </source>
</evidence>
<feature type="region of interest" description="Disordered" evidence="4">
    <location>
        <begin position="769"/>
        <end position="798"/>
    </location>
</feature>
<dbReference type="GO" id="GO:0005524">
    <property type="term" value="F:ATP binding"/>
    <property type="evidence" value="ECO:0007669"/>
    <property type="project" value="UniProtKB-UniRule"/>
</dbReference>
<evidence type="ECO:0000256" key="6">
    <source>
        <dbReference type="SAM" id="SignalP"/>
    </source>
</evidence>
<dbReference type="InterPro" id="IPR017441">
    <property type="entry name" value="Protein_kinase_ATP_BS"/>
</dbReference>
<proteinExistence type="predicted"/>
<keyword evidence="1 3" id="KW-0547">Nucleotide-binding</keyword>
<evidence type="ECO:0000256" key="1">
    <source>
        <dbReference type="ARBA" id="ARBA00022741"/>
    </source>
</evidence>
<feature type="binding site" evidence="3">
    <location>
        <position position="384"/>
    </location>
    <ligand>
        <name>ATP</name>
        <dbReference type="ChEBI" id="CHEBI:30616"/>
    </ligand>
</feature>
<feature type="domain" description="Protein kinase" evidence="7">
    <location>
        <begin position="1817"/>
        <end position="2072"/>
    </location>
</feature>
<dbReference type="PROSITE" id="PS50011">
    <property type="entry name" value="PROTEIN_KINASE_DOM"/>
    <property type="match status" value="2"/>
</dbReference>